<dbReference type="Proteomes" id="UP001289374">
    <property type="component" value="Unassembled WGS sequence"/>
</dbReference>
<reference evidence="2" key="2">
    <citation type="journal article" date="2024" name="Plant">
        <title>Genomic evolution and insights into agronomic trait innovations of Sesamum species.</title>
        <authorList>
            <person name="Miao H."/>
            <person name="Wang L."/>
            <person name="Qu L."/>
            <person name="Liu H."/>
            <person name="Sun Y."/>
            <person name="Le M."/>
            <person name="Wang Q."/>
            <person name="Wei S."/>
            <person name="Zheng Y."/>
            <person name="Lin W."/>
            <person name="Duan Y."/>
            <person name="Cao H."/>
            <person name="Xiong S."/>
            <person name="Wang X."/>
            <person name="Wei L."/>
            <person name="Li C."/>
            <person name="Ma Q."/>
            <person name="Ju M."/>
            <person name="Zhao R."/>
            <person name="Li G."/>
            <person name="Mu C."/>
            <person name="Tian Q."/>
            <person name="Mei H."/>
            <person name="Zhang T."/>
            <person name="Gao T."/>
            <person name="Zhang H."/>
        </authorList>
    </citation>
    <scope>NUCLEOTIDE SEQUENCE</scope>
    <source>
        <strain evidence="2">K16</strain>
    </source>
</reference>
<reference evidence="2" key="1">
    <citation type="submission" date="2020-06" db="EMBL/GenBank/DDBJ databases">
        <authorList>
            <person name="Li T."/>
            <person name="Hu X."/>
            <person name="Zhang T."/>
            <person name="Song X."/>
            <person name="Zhang H."/>
            <person name="Dai N."/>
            <person name="Sheng W."/>
            <person name="Hou X."/>
            <person name="Wei L."/>
        </authorList>
    </citation>
    <scope>NUCLEOTIDE SEQUENCE</scope>
    <source>
        <strain evidence="2">K16</strain>
        <tissue evidence="2">Leaf</tissue>
    </source>
</reference>
<proteinExistence type="predicted"/>
<name>A0AAE2BQS5_9LAMI</name>
<comment type="caution">
    <text evidence="2">The sequence shown here is derived from an EMBL/GenBank/DDBJ whole genome shotgun (WGS) entry which is preliminary data.</text>
</comment>
<dbReference type="InterPro" id="IPR029480">
    <property type="entry name" value="Transpos_assoc"/>
</dbReference>
<evidence type="ECO:0000259" key="1">
    <source>
        <dbReference type="Pfam" id="PF13963"/>
    </source>
</evidence>
<evidence type="ECO:0000313" key="3">
    <source>
        <dbReference type="Proteomes" id="UP001289374"/>
    </source>
</evidence>
<feature type="domain" description="Transposase-associated" evidence="1">
    <location>
        <begin position="2"/>
        <end position="70"/>
    </location>
</feature>
<gene>
    <name evidence="2" type="ORF">Sango_1886600</name>
</gene>
<dbReference type="AlphaFoldDB" id="A0AAE2BQS5"/>
<evidence type="ECO:0000313" key="2">
    <source>
        <dbReference type="EMBL" id="KAK4394158.1"/>
    </source>
</evidence>
<accession>A0AAE2BQS5</accession>
<dbReference type="Pfam" id="PF13963">
    <property type="entry name" value="Transpos_assoc"/>
    <property type="match status" value="1"/>
</dbReference>
<keyword evidence="3" id="KW-1185">Reference proteome</keyword>
<dbReference type="EMBL" id="JACGWL010000010">
    <property type="protein sequence ID" value="KAK4394158.1"/>
    <property type="molecule type" value="Genomic_DNA"/>
</dbReference>
<sequence length="140" mass="16321">MHKPRSTKEYEKGLNEFFDMAFANVCLSGKIVCPCKYCKNGKWINRELAKEHLLIDRFMKGHTNWVIDGEASSSDQVYFQDDILDDMDELVHDAFGVQETYLNMEEESNEQANIFYKLLDDAQKELYPGCKQFSKLAFLI</sequence>
<protein>
    <recommendedName>
        <fullName evidence="1">Transposase-associated domain-containing protein</fullName>
    </recommendedName>
</protein>
<organism evidence="2 3">
    <name type="scientific">Sesamum angolense</name>
    <dbReference type="NCBI Taxonomy" id="2727404"/>
    <lineage>
        <taxon>Eukaryota</taxon>
        <taxon>Viridiplantae</taxon>
        <taxon>Streptophyta</taxon>
        <taxon>Embryophyta</taxon>
        <taxon>Tracheophyta</taxon>
        <taxon>Spermatophyta</taxon>
        <taxon>Magnoliopsida</taxon>
        <taxon>eudicotyledons</taxon>
        <taxon>Gunneridae</taxon>
        <taxon>Pentapetalae</taxon>
        <taxon>asterids</taxon>
        <taxon>lamiids</taxon>
        <taxon>Lamiales</taxon>
        <taxon>Pedaliaceae</taxon>
        <taxon>Sesamum</taxon>
    </lineage>
</organism>